<evidence type="ECO:0000256" key="3">
    <source>
        <dbReference type="PIRSR" id="PIRSR000390-2"/>
    </source>
</evidence>
<dbReference type="SUPFAM" id="SSF53383">
    <property type="entry name" value="PLP-dependent transferases"/>
    <property type="match status" value="1"/>
</dbReference>
<sequence length="382" mass="43343">MKPIPYGKQEITSADIESVINTLQSDFWTQGPKIAEFEQKFAEYVGAKYAVAVANGTAALHLSALALGVKEGVNVITSPLTFVASANCIKYAGGNVFFADIDEKTLLLDLKKVEKLILSKPKGFFQGIIPVDFAGKAVDLERLKLLAQKYNLWILEDACHAPGGYFVDSKGEKQFCGNGNFADLAIFSFHPVKHIACGEGGMITTNRQDLYEKLLLLRTHGITRNPELLQENHGGWYYEMQTLGYNYRLTDLQCALGISQLQRAKENLAKRHQIALRYQQAFESLSEVKILPYDKGNAYHLYIIQTEKRKELYDYLKAHQIFCQVHYIPVHLQPFYKNLGYKKGDFPMVENYYEKCLSLPMYPTLTENEQSFVIEKIKAFFA</sequence>
<dbReference type="GO" id="GO:0008483">
    <property type="term" value="F:transaminase activity"/>
    <property type="evidence" value="ECO:0007669"/>
    <property type="project" value="UniProtKB-KW"/>
</dbReference>
<evidence type="ECO:0000256" key="4">
    <source>
        <dbReference type="RuleBase" id="RU004508"/>
    </source>
</evidence>
<dbReference type="CDD" id="cd00616">
    <property type="entry name" value="AHBA_syn"/>
    <property type="match status" value="1"/>
</dbReference>
<protein>
    <submittedName>
        <fullName evidence="5">PseC: UDP-4-keto-6-deoxy-N-acetylglucosamine 4-aminotransferase</fullName>
    </submittedName>
</protein>
<name>A0A2N3IC11_9BACT</name>
<dbReference type="PANTHER" id="PTHR30244:SF34">
    <property type="entry name" value="DTDP-4-AMINO-4,6-DIDEOXYGALACTOSE TRANSAMINASE"/>
    <property type="match status" value="1"/>
</dbReference>
<dbReference type="RefSeq" id="WP_101359128.1">
    <property type="nucleotide sequence ID" value="NZ_NKXO01000029.1"/>
</dbReference>
<gene>
    <name evidence="5" type="ORF">Rain11_1855</name>
</gene>
<dbReference type="InterPro" id="IPR015424">
    <property type="entry name" value="PyrdxlP-dep_Trfase"/>
</dbReference>
<dbReference type="InterPro" id="IPR020026">
    <property type="entry name" value="PseC"/>
</dbReference>
<dbReference type="InterPro" id="IPR000653">
    <property type="entry name" value="DegT/StrS_aminotransferase"/>
</dbReference>
<dbReference type="Gene3D" id="3.90.1150.10">
    <property type="entry name" value="Aspartate Aminotransferase, domain 1"/>
    <property type="match status" value="1"/>
</dbReference>
<dbReference type="InterPro" id="IPR015421">
    <property type="entry name" value="PyrdxlP-dep_Trfase_major"/>
</dbReference>
<dbReference type="GO" id="GO:0030170">
    <property type="term" value="F:pyridoxal phosphate binding"/>
    <property type="evidence" value="ECO:0007669"/>
    <property type="project" value="TreeGrafter"/>
</dbReference>
<dbReference type="Gene3D" id="3.40.640.10">
    <property type="entry name" value="Type I PLP-dependent aspartate aminotransferase-like (Major domain)"/>
    <property type="match status" value="1"/>
</dbReference>
<feature type="active site" description="Proton acceptor" evidence="2">
    <location>
        <position position="193"/>
    </location>
</feature>
<dbReference type="AlphaFoldDB" id="A0A2N3IC11"/>
<comment type="caution">
    <text evidence="5">The sequence shown here is derived from an EMBL/GenBank/DDBJ whole genome shotgun (WGS) entry which is preliminary data.</text>
</comment>
<dbReference type="NCBIfam" id="TIGR03588">
    <property type="entry name" value="PseC"/>
    <property type="match status" value="1"/>
</dbReference>
<dbReference type="GO" id="GO:0000271">
    <property type="term" value="P:polysaccharide biosynthetic process"/>
    <property type="evidence" value="ECO:0007669"/>
    <property type="project" value="TreeGrafter"/>
</dbReference>
<keyword evidence="3 4" id="KW-0663">Pyridoxal phosphate</keyword>
<proteinExistence type="inferred from homology"/>
<comment type="similarity">
    <text evidence="1 4">Belongs to the DegT/DnrJ/EryC1 family.</text>
</comment>
<evidence type="ECO:0000256" key="1">
    <source>
        <dbReference type="ARBA" id="ARBA00037999"/>
    </source>
</evidence>
<keyword evidence="5" id="KW-0808">Transferase</keyword>
<dbReference type="OrthoDB" id="9810913at2"/>
<evidence type="ECO:0000256" key="2">
    <source>
        <dbReference type="PIRSR" id="PIRSR000390-1"/>
    </source>
</evidence>
<dbReference type="EMBL" id="NKXO01000029">
    <property type="protein sequence ID" value="PKQ67837.1"/>
    <property type="molecule type" value="Genomic_DNA"/>
</dbReference>
<dbReference type="Proteomes" id="UP000233387">
    <property type="component" value="Unassembled WGS sequence"/>
</dbReference>
<dbReference type="Pfam" id="PF01041">
    <property type="entry name" value="DegT_DnrJ_EryC1"/>
    <property type="match status" value="1"/>
</dbReference>
<organism evidence="5 6">
    <name type="scientific">Raineya orbicola</name>
    <dbReference type="NCBI Taxonomy" id="2016530"/>
    <lineage>
        <taxon>Bacteria</taxon>
        <taxon>Pseudomonadati</taxon>
        <taxon>Bacteroidota</taxon>
        <taxon>Cytophagia</taxon>
        <taxon>Cytophagales</taxon>
        <taxon>Raineyaceae</taxon>
        <taxon>Raineya</taxon>
    </lineage>
</organism>
<keyword evidence="5" id="KW-0032">Aminotransferase</keyword>
<dbReference type="PANTHER" id="PTHR30244">
    <property type="entry name" value="TRANSAMINASE"/>
    <property type="match status" value="1"/>
</dbReference>
<accession>A0A2N3IC11</accession>
<dbReference type="InterPro" id="IPR015422">
    <property type="entry name" value="PyrdxlP-dep_Trfase_small"/>
</dbReference>
<feature type="modified residue" description="N6-(pyridoxal phosphate)lysine" evidence="3">
    <location>
        <position position="193"/>
    </location>
</feature>
<reference evidence="5 6" key="1">
    <citation type="submission" date="2017-06" db="EMBL/GenBank/DDBJ databases">
        <title>Raineya orbicola gen. nov., sp. nov. a slightly thermophilic bacterium of the phylum Bacteroidetes and the description of Raineyaceae fam. nov.</title>
        <authorList>
            <person name="Albuquerque L."/>
            <person name="Polonia A.R.M."/>
            <person name="Barroso C."/>
            <person name="Froufe H.J.C."/>
            <person name="Lage O."/>
            <person name="Lobo-Da-Cunha A."/>
            <person name="Egas C."/>
            <person name="Da Costa M.S."/>
        </authorList>
    </citation>
    <scope>NUCLEOTIDE SEQUENCE [LARGE SCALE GENOMIC DNA]</scope>
    <source>
        <strain evidence="5 6">SPSPC-11</strain>
    </source>
</reference>
<dbReference type="PIRSF" id="PIRSF000390">
    <property type="entry name" value="PLP_StrS"/>
    <property type="match status" value="1"/>
</dbReference>
<evidence type="ECO:0000313" key="5">
    <source>
        <dbReference type="EMBL" id="PKQ67837.1"/>
    </source>
</evidence>
<keyword evidence="6" id="KW-1185">Reference proteome</keyword>
<evidence type="ECO:0000313" key="6">
    <source>
        <dbReference type="Proteomes" id="UP000233387"/>
    </source>
</evidence>